<keyword evidence="3" id="KW-1185">Reference proteome</keyword>
<dbReference type="AlphaFoldDB" id="A0A5C4VLD8"/>
<name>A0A5C4VLD8_9ACTN</name>
<gene>
    <name evidence="2" type="ORF">FHP29_20895</name>
</gene>
<evidence type="ECO:0000256" key="1">
    <source>
        <dbReference type="SAM" id="SignalP"/>
    </source>
</evidence>
<feature type="signal peptide" evidence="1">
    <location>
        <begin position="1"/>
        <end position="25"/>
    </location>
</feature>
<sequence>MSRTRLVIGPLLLALVSFVALGSVAAPAEAATGQSRARISIHIESPTSEQEAAGTKREAGTLDVAYGQTVKIYGFTESFHDGAWWMSTMGGKAYVQQLQPNGTWADVRGPFGSAAHFDGIPTTQGTSTYRVRFTGGTVNGTTYPAAWSTMVTVAVHRVVTVTGPRLRGRSISAKLHVSPGMPKQRIVIRAWRKGKWRRFDKVRLNRSSAVRVLLPASNKGKKYLIVMKGDAQFARTEFPLTMSLS</sequence>
<dbReference type="Proteomes" id="UP000313231">
    <property type="component" value="Unassembled WGS sequence"/>
</dbReference>
<dbReference type="EMBL" id="VDMP01000027">
    <property type="protein sequence ID" value="TNM36587.1"/>
    <property type="molecule type" value="Genomic_DNA"/>
</dbReference>
<proteinExistence type="predicted"/>
<comment type="caution">
    <text evidence="2">The sequence shown here is derived from an EMBL/GenBank/DDBJ whole genome shotgun (WGS) entry which is preliminary data.</text>
</comment>
<accession>A0A5C4VLD8</accession>
<evidence type="ECO:0000313" key="3">
    <source>
        <dbReference type="Proteomes" id="UP000313231"/>
    </source>
</evidence>
<feature type="chain" id="PRO_5039524301" evidence="1">
    <location>
        <begin position="26"/>
        <end position="245"/>
    </location>
</feature>
<organism evidence="2 3">
    <name type="scientific">Nocardioides albidus</name>
    <dbReference type="NCBI Taxonomy" id="1517589"/>
    <lineage>
        <taxon>Bacteria</taxon>
        <taxon>Bacillati</taxon>
        <taxon>Actinomycetota</taxon>
        <taxon>Actinomycetes</taxon>
        <taxon>Propionibacteriales</taxon>
        <taxon>Nocardioidaceae</taxon>
        <taxon>Nocardioides</taxon>
    </lineage>
</organism>
<protein>
    <submittedName>
        <fullName evidence="2">Uncharacterized protein</fullName>
    </submittedName>
</protein>
<reference evidence="2 3" key="1">
    <citation type="journal article" date="2016" name="Int. J. Syst. Evol. Microbiol.">
        <title>Nocardioides albidus sp. nov., an actinobacterium isolated from garden soil.</title>
        <authorList>
            <person name="Singh H."/>
            <person name="Du J."/>
            <person name="Trinh H."/>
            <person name="Won K."/>
            <person name="Yang J.E."/>
            <person name="Yin C."/>
            <person name="Kook M."/>
            <person name="Yi T.H."/>
        </authorList>
    </citation>
    <scope>NUCLEOTIDE SEQUENCE [LARGE SCALE GENOMIC DNA]</scope>
    <source>
        <strain evidence="2 3">CCTCC AB 2015297</strain>
    </source>
</reference>
<keyword evidence="1" id="KW-0732">Signal</keyword>
<dbReference type="RefSeq" id="WP_139624771.1">
    <property type="nucleotide sequence ID" value="NZ_VDMP01000027.1"/>
</dbReference>
<evidence type="ECO:0000313" key="2">
    <source>
        <dbReference type="EMBL" id="TNM36587.1"/>
    </source>
</evidence>